<evidence type="ECO:0000256" key="4">
    <source>
        <dbReference type="SAM" id="MobiDB-lite"/>
    </source>
</evidence>
<keyword evidence="1" id="KW-0846">Cobalamin</keyword>
<dbReference type="SUPFAM" id="SSF51703">
    <property type="entry name" value="Cobalamin (vitamin B12)-dependent enzymes"/>
    <property type="match status" value="2"/>
</dbReference>
<evidence type="ECO:0000256" key="3">
    <source>
        <dbReference type="ARBA" id="ARBA00023285"/>
    </source>
</evidence>
<dbReference type="Proteomes" id="UP001589716">
    <property type="component" value="Unassembled WGS sequence"/>
</dbReference>
<feature type="region of interest" description="Disordered" evidence="4">
    <location>
        <begin position="511"/>
        <end position="543"/>
    </location>
</feature>
<keyword evidence="3" id="KW-0170">Cobalt</keyword>
<dbReference type="Gene3D" id="3.20.20.240">
    <property type="entry name" value="Methylmalonyl-CoA mutase"/>
    <property type="match status" value="2"/>
</dbReference>
<evidence type="ECO:0000313" key="5">
    <source>
        <dbReference type="EMBL" id="MFB9557082.1"/>
    </source>
</evidence>
<dbReference type="PIRSF" id="PIRSF001495">
    <property type="entry name" value="Met_asp_mut_epsi"/>
    <property type="match status" value="1"/>
</dbReference>
<dbReference type="InterPro" id="IPR016176">
    <property type="entry name" value="Cbl-dep_enz_cat"/>
</dbReference>
<evidence type="ECO:0000256" key="2">
    <source>
        <dbReference type="ARBA" id="ARBA00023235"/>
    </source>
</evidence>
<keyword evidence="6" id="KW-1185">Reference proteome</keyword>
<proteinExistence type="predicted"/>
<dbReference type="InterPro" id="IPR006396">
    <property type="entry name" value="Glu_mut_E"/>
</dbReference>
<name>A0ABV5QU72_9ACTN</name>
<keyword evidence="2" id="KW-0413">Isomerase</keyword>
<feature type="region of interest" description="Disordered" evidence="4">
    <location>
        <begin position="345"/>
        <end position="396"/>
    </location>
</feature>
<dbReference type="EMBL" id="JBHMCT010000014">
    <property type="protein sequence ID" value="MFB9557082.1"/>
    <property type="molecule type" value="Genomic_DNA"/>
</dbReference>
<evidence type="ECO:0000313" key="6">
    <source>
        <dbReference type="Proteomes" id="UP001589716"/>
    </source>
</evidence>
<feature type="compositionally biased region" description="Basic and acidic residues" evidence="4">
    <location>
        <begin position="534"/>
        <end position="543"/>
    </location>
</feature>
<dbReference type="Pfam" id="PF06368">
    <property type="entry name" value="Met_asp_mut_E"/>
    <property type="match status" value="2"/>
</dbReference>
<accession>A0ABV5QU72</accession>
<dbReference type="RefSeq" id="WP_345484327.1">
    <property type="nucleotide sequence ID" value="NZ_BAAAWU010000001.1"/>
</dbReference>
<feature type="compositionally biased region" description="Low complexity" evidence="4">
    <location>
        <begin position="511"/>
        <end position="533"/>
    </location>
</feature>
<sequence>MTRSAALPASGFGAFVARARAAGVLVVQPRMGMADPLRMREGLLATRGADAVTVGTITLDSYTRTGDLAAARRALAEGVGLNGYPIATHPADTTRAVLRGIADPRFPVQVRHGSAAPEHIVRALLAAGLDATEGGPVSYCLPYSRTPLREAVEDWRRSCELLAATRELGAAPHLETFGGCLMGQLCPPSLLIAVSVLEALFFRQHGLRDLSLSYAQQADPRQDEEALTVLGRLAAELLPDVDHHLVLYAYMGVFPRSPGGARLLLEDAARLAVRAGAARLIVKTTAEAHRIPTVEENVRALEAAAAAAAHEHARLARSGAPGPYGPGLQAVATGSDDTVRAGTGLVGTSPVGRTDGTGLVGTSPVGRTDGTGLVGTSPVGRTAGTDPVRTGLVGTGHGPQVVDTGIEAEARALIGAVLDLDADIGRALVRAFAAGYLDVPYCLHPDNAGRARSSLTPDGRLHWSNTGSMPLAGLADGGPRPPILGSAGLLSALSHVQRTYDARAAARPAAETFDGAAPVPIRTPAAPPRTTSMPRRELGLTTP</sequence>
<organism evidence="5 6">
    <name type="scientific">Streptomyces roseoviridis</name>
    <dbReference type="NCBI Taxonomy" id="67361"/>
    <lineage>
        <taxon>Bacteria</taxon>
        <taxon>Bacillati</taxon>
        <taxon>Actinomycetota</taxon>
        <taxon>Actinomycetes</taxon>
        <taxon>Kitasatosporales</taxon>
        <taxon>Streptomycetaceae</taxon>
        <taxon>Streptomyces</taxon>
    </lineage>
</organism>
<gene>
    <name evidence="5" type="ORF">ACFFTP_23195</name>
</gene>
<comment type="caution">
    <text evidence="5">The sequence shown here is derived from an EMBL/GenBank/DDBJ whole genome shotgun (WGS) entry which is preliminary data.</text>
</comment>
<reference evidence="5 6" key="1">
    <citation type="submission" date="2024-09" db="EMBL/GenBank/DDBJ databases">
        <authorList>
            <person name="Sun Q."/>
            <person name="Mori K."/>
        </authorList>
    </citation>
    <scope>NUCLEOTIDE SEQUENCE [LARGE SCALE GENOMIC DNA]</scope>
    <source>
        <strain evidence="5 6">JCM 4414</strain>
    </source>
</reference>
<evidence type="ECO:0000256" key="1">
    <source>
        <dbReference type="ARBA" id="ARBA00022628"/>
    </source>
</evidence>
<protein>
    <submittedName>
        <fullName evidence="5">Methylaspartate mutase</fullName>
    </submittedName>
</protein>